<keyword evidence="1" id="KW-0732">Signal</keyword>
<comment type="caution">
    <text evidence="2">The sequence shown here is derived from an EMBL/GenBank/DDBJ whole genome shotgun (WGS) entry which is preliminary data.</text>
</comment>
<evidence type="ECO:0000313" key="2">
    <source>
        <dbReference type="EMBL" id="KAK5984511.1"/>
    </source>
</evidence>
<reference evidence="2 3" key="1">
    <citation type="submission" date="2019-10" db="EMBL/GenBank/DDBJ databases">
        <title>Assembly and Annotation for the nematode Trichostrongylus colubriformis.</title>
        <authorList>
            <person name="Martin J."/>
        </authorList>
    </citation>
    <scope>NUCLEOTIDE SEQUENCE [LARGE SCALE GENOMIC DNA]</scope>
    <source>
        <strain evidence="2">G859</strain>
        <tissue evidence="2">Whole worm</tissue>
    </source>
</reference>
<dbReference type="AlphaFoldDB" id="A0AAN8ISN0"/>
<accession>A0AAN8ISN0</accession>
<feature type="signal peptide" evidence="1">
    <location>
        <begin position="1"/>
        <end position="22"/>
    </location>
</feature>
<proteinExistence type="predicted"/>
<name>A0AAN8ISN0_TRICO</name>
<sequence>MSASGKLIFLCFFSALLVGLRAEPPKVPNVKDIQKSATVANENMARLIKVDYSFETESVLYDVVENKVKAPSTIVAGNFTFESLHHDLEGGMLGRYRLTVCKTGNCGNVPDVYVSFIQGGNNIQEVLYDAK</sequence>
<gene>
    <name evidence="2" type="ORF">GCK32_010418</name>
</gene>
<feature type="chain" id="PRO_5042899280" evidence="1">
    <location>
        <begin position="23"/>
        <end position="131"/>
    </location>
</feature>
<protein>
    <submittedName>
        <fullName evidence="2">Uncharacterized protein</fullName>
    </submittedName>
</protein>
<evidence type="ECO:0000256" key="1">
    <source>
        <dbReference type="SAM" id="SignalP"/>
    </source>
</evidence>
<keyword evidence="3" id="KW-1185">Reference proteome</keyword>
<evidence type="ECO:0000313" key="3">
    <source>
        <dbReference type="Proteomes" id="UP001331761"/>
    </source>
</evidence>
<organism evidence="2 3">
    <name type="scientific">Trichostrongylus colubriformis</name>
    <name type="common">Black scour worm</name>
    <dbReference type="NCBI Taxonomy" id="6319"/>
    <lineage>
        <taxon>Eukaryota</taxon>
        <taxon>Metazoa</taxon>
        <taxon>Ecdysozoa</taxon>
        <taxon>Nematoda</taxon>
        <taxon>Chromadorea</taxon>
        <taxon>Rhabditida</taxon>
        <taxon>Rhabditina</taxon>
        <taxon>Rhabditomorpha</taxon>
        <taxon>Strongyloidea</taxon>
        <taxon>Trichostrongylidae</taxon>
        <taxon>Trichostrongylus</taxon>
    </lineage>
</organism>
<dbReference type="Proteomes" id="UP001331761">
    <property type="component" value="Unassembled WGS sequence"/>
</dbReference>
<dbReference type="EMBL" id="WIXE01002793">
    <property type="protein sequence ID" value="KAK5984511.1"/>
    <property type="molecule type" value="Genomic_DNA"/>
</dbReference>